<sequence length="63" mass="6989">MTEKESANLKISRFSFSNAIFIEKIPLIASNLYQYLPAKQNATNLPLKPLIAIFNSSCNKSGV</sequence>
<gene>
    <name evidence="1" type="ORF">FGO82_03455</name>
</gene>
<protein>
    <submittedName>
        <fullName evidence="1">Uncharacterized protein</fullName>
    </submittedName>
</protein>
<evidence type="ECO:0000313" key="2">
    <source>
        <dbReference type="Proteomes" id="UP000316580"/>
    </source>
</evidence>
<dbReference type="AlphaFoldDB" id="A0A660A749"/>
<reference evidence="1 2" key="1">
    <citation type="submission" date="2019-05" db="EMBL/GenBank/DDBJ databases">
        <title>Novel genomic isolates of S.pyogenes and S.dysgalactiae subsp. equisimilis associated to necrotising fasciitis (NSTI).</title>
        <authorList>
            <person name="Barrantes I."/>
        </authorList>
    </citation>
    <scope>NUCLEOTIDE SEQUENCE [LARGE SCALE GENOMIC DNA]</scope>
    <source>
        <strain evidence="1 2">SPY6028</strain>
    </source>
</reference>
<dbReference type="Proteomes" id="UP000316580">
    <property type="component" value="Unassembled WGS sequence"/>
</dbReference>
<evidence type="ECO:0000313" key="1">
    <source>
        <dbReference type="EMBL" id="TNY48025.1"/>
    </source>
</evidence>
<dbReference type="EMBL" id="VCID01000500">
    <property type="protein sequence ID" value="TNY48025.1"/>
    <property type="molecule type" value="Genomic_DNA"/>
</dbReference>
<accession>A0A660A749</accession>
<proteinExistence type="predicted"/>
<comment type="caution">
    <text evidence="1">The sequence shown here is derived from an EMBL/GenBank/DDBJ whole genome shotgun (WGS) entry which is preliminary data.</text>
</comment>
<name>A0A660A749_STRPY</name>
<organism evidence="1 2">
    <name type="scientific">Streptococcus pyogenes</name>
    <dbReference type="NCBI Taxonomy" id="1314"/>
    <lineage>
        <taxon>Bacteria</taxon>
        <taxon>Bacillati</taxon>
        <taxon>Bacillota</taxon>
        <taxon>Bacilli</taxon>
        <taxon>Lactobacillales</taxon>
        <taxon>Streptococcaceae</taxon>
        <taxon>Streptococcus</taxon>
    </lineage>
</organism>